<evidence type="ECO:0000313" key="1">
    <source>
        <dbReference type="EMBL" id="KAF9683338.1"/>
    </source>
</evidence>
<accession>A0A835K9R7</accession>
<dbReference type="Proteomes" id="UP000657918">
    <property type="component" value="Chromosome 4"/>
</dbReference>
<organism evidence="1 2">
    <name type="scientific">Salix dunnii</name>
    <dbReference type="NCBI Taxonomy" id="1413687"/>
    <lineage>
        <taxon>Eukaryota</taxon>
        <taxon>Viridiplantae</taxon>
        <taxon>Streptophyta</taxon>
        <taxon>Embryophyta</taxon>
        <taxon>Tracheophyta</taxon>
        <taxon>Spermatophyta</taxon>
        <taxon>Magnoliopsida</taxon>
        <taxon>eudicotyledons</taxon>
        <taxon>Gunneridae</taxon>
        <taxon>Pentapetalae</taxon>
        <taxon>rosids</taxon>
        <taxon>fabids</taxon>
        <taxon>Malpighiales</taxon>
        <taxon>Salicaceae</taxon>
        <taxon>Saliceae</taxon>
        <taxon>Salix</taxon>
    </lineage>
</organism>
<dbReference type="EMBL" id="JADGMS010000004">
    <property type="protein sequence ID" value="KAF9683338.1"/>
    <property type="molecule type" value="Genomic_DNA"/>
</dbReference>
<protein>
    <submittedName>
        <fullName evidence="1">Uncharacterized protein</fullName>
    </submittedName>
</protein>
<keyword evidence="2" id="KW-1185">Reference proteome</keyword>
<evidence type="ECO:0000313" key="2">
    <source>
        <dbReference type="Proteomes" id="UP000657918"/>
    </source>
</evidence>
<comment type="caution">
    <text evidence="1">The sequence shown here is derived from an EMBL/GenBank/DDBJ whole genome shotgun (WGS) entry which is preliminary data.</text>
</comment>
<gene>
    <name evidence="1" type="ORF">SADUNF_Sadunf04G0003100</name>
</gene>
<dbReference type="AlphaFoldDB" id="A0A835K9R7"/>
<sequence length="148" mass="17073">MTRLQPKLVFSSMHESSSASYKCVILHQLNVQYILPNRMVDAMMVMETHVLHIHNMRSTLEASKHIQQPTPHKNDIRGVIEGINFDLEQTDWGQEFWVLRICRIFGRLTDWDSGILINKSTSFVDIPPTNHYASKRPSSVVDKDTNPL</sequence>
<name>A0A835K9R7_9ROSI</name>
<proteinExistence type="predicted"/>
<reference evidence="1 2" key="1">
    <citation type="submission" date="2020-10" db="EMBL/GenBank/DDBJ databases">
        <title>Plant Genome Project.</title>
        <authorList>
            <person name="Zhang R.-G."/>
        </authorList>
    </citation>
    <scope>NUCLEOTIDE SEQUENCE [LARGE SCALE GENOMIC DNA]</scope>
    <source>
        <strain evidence="1">FAFU-HL-1</strain>
        <tissue evidence="1">Leaf</tissue>
    </source>
</reference>